<dbReference type="AlphaFoldDB" id="A0AAN8EGW6"/>
<gene>
    <name evidence="2" type="ORF">OHC33_003975</name>
</gene>
<protein>
    <recommendedName>
        <fullName evidence="1">DUF6604 domain-containing protein</fullName>
    </recommendedName>
</protein>
<dbReference type="Proteomes" id="UP001316803">
    <property type="component" value="Unassembled WGS sequence"/>
</dbReference>
<feature type="domain" description="DUF6604" evidence="1">
    <location>
        <begin position="15"/>
        <end position="293"/>
    </location>
</feature>
<organism evidence="2 3">
    <name type="scientific">Knufia fluminis</name>
    <dbReference type="NCBI Taxonomy" id="191047"/>
    <lineage>
        <taxon>Eukaryota</taxon>
        <taxon>Fungi</taxon>
        <taxon>Dikarya</taxon>
        <taxon>Ascomycota</taxon>
        <taxon>Pezizomycotina</taxon>
        <taxon>Eurotiomycetes</taxon>
        <taxon>Chaetothyriomycetidae</taxon>
        <taxon>Chaetothyriales</taxon>
        <taxon>Trichomeriaceae</taxon>
        <taxon>Knufia</taxon>
    </lineage>
</organism>
<proteinExistence type="predicted"/>
<comment type="caution">
    <text evidence="2">The sequence shown here is derived from an EMBL/GenBank/DDBJ whole genome shotgun (WGS) entry which is preliminary data.</text>
</comment>
<accession>A0AAN8EGW6</accession>
<dbReference type="InterPro" id="IPR046539">
    <property type="entry name" value="DUF6604"/>
</dbReference>
<dbReference type="PANTHER" id="PTHR38795:SF1">
    <property type="entry name" value="DUF6604 DOMAIN-CONTAINING PROTEIN"/>
    <property type="match status" value="1"/>
</dbReference>
<evidence type="ECO:0000313" key="2">
    <source>
        <dbReference type="EMBL" id="KAK5955293.1"/>
    </source>
</evidence>
<dbReference type="PANTHER" id="PTHR38795">
    <property type="entry name" value="DUF6604 DOMAIN-CONTAINING PROTEIN"/>
    <property type="match status" value="1"/>
</dbReference>
<reference evidence="2 3" key="1">
    <citation type="submission" date="2022-12" db="EMBL/GenBank/DDBJ databases">
        <title>Genomic features and morphological characterization of a novel Knufia sp. strain isolated from spacecraft assembly facility.</title>
        <authorList>
            <person name="Teixeira M."/>
            <person name="Chander A.M."/>
            <person name="Stajich J.E."/>
            <person name="Venkateswaran K."/>
        </authorList>
    </citation>
    <scope>NUCLEOTIDE SEQUENCE [LARGE SCALE GENOMIC DNA]</scope>
    <source>
        <strain evidence="2 3">FJI-L2-BK-P2</strain>
    </source>
</reference>
<dbReference type="EMBL" id="JAKLMC020000007">
    <property type="protein sequence ID" value="KAK5955293.1"/>
    <property type="molecule type" value="Genomic_DNA"/>
</dbReference>
<dbReference type="Pfam" id="PF20253">
    <property type="entry name" value="DUF6604"/>
    <property type="match status" value="1"/>
</dbReference>
<evidence type="ECO:0000259" key="1">
    <source>
        <dbReference type="Pfam" id="PF20253"/>
    </source>
</evidence>
<keyword evidence="3" id="KW-1185">Reference proteome</keyword>
<evidence type="ECO:0000313" key="3">
    <source>
        <dbReference type="Proteomes" id="UP001316803"/>
    </source>
</evidence>
<sequence>MTAKLASHLFGAYLQYKDDETEVSSWICYGSPSYDQAFSTQANLGASQADAADSSLKSSAVAAYPSKADSKSGLAPTTNSFSRRKTLSLSEIIPRVKLIVTNDDITKVPERIARKLFSLFDKRSKCMRWFEENTKPGDLAAQKANANHKYVVEVWRNAIMLLKEKMRPDDAQTSTKKDPTGHKDDATVTNMFELLSLETCEDVEKQSPGPQPKVNTNTSSITVTRPIPIIDHMVVLEEEYSFGTCCLLVEMEVAVNSLLLEFFSYSLGGQSLTGACLLANIAIDLLHTQENQLNQDLLSRGANEKALQQWDRRFHATLKRSTGDNALNPVSRMREILAKILRSPRMEITQTIMKLGFKHESKDYFDASIDAQAEIELFSSSSTVHANTDRLALDVNYIHEGEFLRLLTGLYQRRQQVHGPADIPLAVAFALRIEVLAQMICEVQLSNVVQQLRTSAEDSITDTEEYRKRLLSKSQLFQNYNVHFVQEVLHAIPAMLPLAQAERAQLVHHGDHLATFCLTPFTIEQYSIRFSNASMLSYEAMHYRVLAVLANLYNIGKEEGVISQTWSDLESMVEQSGEIAAHQGKEMGLFDRLCYALGVPTKKAFKKLDKGETPSLPAVQLPSYQEGAWPLAAILFGRIADQNSTNDSWSYRTQLVLAADSQSPDGIPPQQVKVDIMGNIRNQDKLAQATNHLSPMSIATILALARRRLAKELQGVHFGFNSVNKACLVLASQLSTIWQDNNWSPHLKKGTAHKMSALEQISKVGFNLCSFIKVADPRCSGKQKQDNEVKDLVAAQLQAMGQVFDEWLAKNGGVGLATPKQQPQHLSTLQPAFLRKVEDIAAKYGLLGEVLTAEQRKGLPRLQETTSLEDLVSTMQVKKAKGKRD</sequence>
<name>A0AAN8EGW6_9EURO</name>